<name>A0A2R6ABT7_9ARCH</name>
<sequence>MCSHTQLAGSAVFLKTQKFAWVKTNAFRFRKKASLTKGCSAFVRVFPFVTKTSQDHKLMAKRLTFSSDSHTLANTRKCALLTQTNVFLET</sequence>
<comment type="caution">
    <text evidence="1">The sequence shown here is derived from an EMBL/GenBank/DDBJ whole genome shotgun (WGS) entry which is preliminary data.</text>
</comment>
<protein>
    <submittedName>
        <fullName evidence="1">Uncharacterized protein</fullName>
    </submittedName>
</protein>
<reference evidence="1 2" key="1">
    <citation type="submission" date="2017-04" db="EMBL/GenBank/DDBJ databases">
        <title>Novel microbial lineages endemic to geothermal iron-oxide mats fill important gaps in the evolutionary history of Archaea.</title>
        <authorList>
            <person name="Jay Z.J."/>
            <person name="Beam J.P."/>
            <person name="Dlakic M."/>
            <person name="Rusch D.B."/>
            <person name="Kozubal M.A."/>
            <person name="Inskeep W.P."/>
        </authorList>
    </citation>
    <scope>NUCLEOTIDE SEQUENCE [LARGE SCALE GENOMIC DNA]</scope>
    <source>
        <strain evidence="1">BE_D</strain>
    </source>
</reference>
<dbReference type="AlphaFoldDB" id="A0A2R6ABT7"/>
<gene>
    <name evidence="1" type="ORF">B9Q02_10120</name>
</gene>
<accession>A0A2R6ABT7</accession>
<dbReference type="EMBL" id="NEXD01000093">
    <property type="protein sequence ID" value="PSN83826.1"/>
    <property type="molecule type" value="Genomic_DNA"/>
</dbReference>
<dbReference type="Proteomes" id="UP000240569">
    <property type="component" value="Unassembled WGS sequence"/>
</dbReference>
<organism evidence="1 2">
    <name type="scientific">Candidatus Marsarchaeota G1 archaeon BE_D</name>
    <dbReference type="NCBI Taxonomy" id="1978156"/>
    <lineage>
        <taxon>Archaea</taxon>
        <taxon>Candidatus Marsarchaeota</taxon>
        <taxon>Candidatus Marsarchaeota group 1</taxon>
    </lineage>
</organism>
<evidence type="ECO:0000313" key="1">
    <source>
        <dbReference type="EMBL" id="PSN83826.1"/>
    </source>
</evidence>
<proteinExistence type="predicted"/>
<evidence type="ECO:0000313" key="2">
    <source>
        <dbReference type="Proteomes" id="UP000240569"/>
    </source>
</evidence>